<dbReference type="InParanoid" id="A0A0C2XJC9"/>
<reference evidence="1 2" key="1">
    <citation type="submission" date="2014-04" db="EMBL/GenBank/DDBJ databases">
        <title>Evolutionary Origins and Diversification of the Mycorrhizal Mutualists.</title>
        <authorList>
            <consortium name="DOE Joint Genome Institute"/>
            <consortium name="Mycorrhizal Genomics Consortium"/>
            <person name="Kohler A."/>
            <person name="Kuo A."/>
            <person name="Nagy L.G."/>
            <person name="Floudas D."/>
            <person name="Copeland A."/>
            <person name="Barry K.W."/>
            <person name="Cichocki N."/>
            <person name="Veneault-Fourrey C."/>
            <person name="LaButti K."/>
            <person name="Lindquist E.A."/>
            <person name="Lipzen A."/>
            <person name="Lundell T."/>
            <person name="Morin E."/>
            <person name="Murat C."/>
            <person name="Riley R."/>
            <person name="Ohm R."/>
            <person name="Sun H."/>
            <person name="Tunlid A."/>
            <person name="Henrissat B."/>
            <person name="Grigoriev I.V."/>
            <person name="Hibbett D.S."/>
            <person name="Martin F."/>
        </authorList>
    </citation>
    <scope>NUCLEOTIDE SEQUENCE [LARGE SCALE GENOMIC DNA]</scope>
    <source>
        <strain evidence="1 2">Koide BX008</strain>
    </source>
</reference>
<organism evidence="1 2">
    <name type="scientific">Amanita muscaria (strain Koide BX008)</name>
    <dbReference type="NCBI Taxonomy" id="946122"/>
    <lineage>
        <taxon>Eukaryota</taxon>
        <taxon>Fungi</taxon>
        <taxon>Dikarya</taxon>
        <taxon>Basidiomycota</taxon>
        <taxon>Agaricomycotina</taxon>
        <taxon>Agaricomycetes</taxon>
        <taxon>Agaricomycetidae</taxon>
        <taxon>Agaricales</taxon>
        <taxon>Pluteineae</taxon>
        <taxon>Amanitaceae</taxon>
        <taxon>Amanita</taxon>
    </lineage>
</organism>
<proteinExistence type="predicted"/>
<dbReference type="Proteomes" id="UP000054549">
    <property type="component" value="Unassembled WGS sequence"/>
</dbReference>
<keyword evidence="2" id="KW-1185">Reference proteome</keyword>
<dbReference type="AlphaFoldDB" id="A0A0C2XJC9"/>
<evidence type="ECO:0000313" key="2">
    <source>
        <dbReference type="Proteomes" id="UP000054549"/>
    </source>
</evidence>
<protein>
    <submittedName>
        <fullName evidence="1">Uncharacterized protein</fullName>
    </submittedName>
</protein>
<name>A0A0C2XJC9_AMAMK</name>
<accession>A0A0C2XJC9</accession>
<gene>
    <name evidence="1" type="ORF">M378DRAFT_157365</name>
</gene>
<sequence>MVASRQRHVKQVVEASRSWQDQQLSGIKQIILLNWNKDKKLKRERDELEELGVIVYDDIDPFESHPLSSLS</sequence>
<dbReference type="EMBL" id="KN818226">
    <property type="protein sequence ID" value="KIL69143.1"/>
    <property type="molecule type" value="Genomic_DNA"/>
</dbReference>
<evidence type="ECO:0000313" key="1">
    <source>
        <dbReference type="EMBL" id="KIL69143.1"/>
    </source>
</evidence>
<dbReference type="HOGENOM" id="CLU_188541_0_0_1"/>